<dbReference type="InterPro" id="IPR013792">
    <property type="entry name" value="RNA3'P_cycl/enolpyr_Trfase_a/b"/>
</dbReference>
<dbReference type="Gene3D" id="3.65.10.20">
    <property type="entry name" value="RNA 3'-terminal phosphate cyclase domain"/>
    <property type="match status" value="2"/>
</dbReference>
<dbReference type="AlphaFoldDB" id="A0A0J9T929"/>
<dbReference type="OrthoDB" id="1911237at2759"/>
<evidence type="ECO:0000256" key="1">
    <source>
        <dbReference type="SAM" id="MobiDB-lite"/>
    </source>
</evidence>
<dbReference type="GO" id="GO:0005730">
    <property type="term" value="C:nucleolus"/>
    <property type="evidence" value="ECO:0007669"/>
    <property type="project" value="TreeGrafter"/>
</dbReference>
<dbReference type="EMBL" id="KQ235088">
    <property type="protein sequence ID" value="KMZ91491.1"/>
    <property type="molecule type" value="Genomic_DNA"/>
</dbReference>
<dbReference type="PANTHER" id="PTHR11096">
    <property type="entry name" value="RNA 3' TERMINAL PHOSPHATE CYCLASE"/>
    <property type="match status" value="1"/>
</dbReference>
<accession>A0A0J9T929</accession>
<feature type="domain" description="RNA 3'-terminal phosphate cyclase" evidence="2">
    <location>
        <begin position="106"/>
        <end position="495"/>
    </location>
</feature>
<sequence>MENGIVINMARRAKMTLLRFRDHLCMRKGMKGTNMNIIINRIRANLTEIILWGRRVSDHGIHRQQLPAVQTGLEHDQRESHNHQKYQEEKKKKNSWRDEQSDGVEREGLREYEAKLLKLIDKLCDDTTIKINEEGDELYFKPGFLMGNVNDEVRISDLDNTFHCGKERSITYFLEFLLMVTPFFKNPIKLTLKGITDDSIDATVHTCKIVSEHFFKNILKFDDHFLNITIVRRGVQSDCSGEVHFFMNNLKTVEPFDMNDAGVVKKITGTIVCNKISVVFRNKLMNFAKKNLLCFTPYVNIEVEEAKVKSFKTQNHFISFSLFAHTKNKCVYATDLCVDEFFLRHAQGVLSSGGGSAQMDDQGGAVGDEAVGGGETDDEATDDEATDDETTDDAATNDEATNKPQRHRCAEEHKQNKPLHDADIYERLGFFIALKMMNEIKGLPSVDSNYQWLPLLYMALGNDLAVSKISLSMVKPYSIALIRLLRDFFSVVFDIKKVEKSPVEHSYLIKCVGIGYRNISKKTF</sequence>
<name>A0A0J9T929_PLAVI</name>
<dbReference type="Proteomes" id="UP000053776">
    <property type="component" value="Unassembled WGS sequence"/>
</dbReference>
<reference evidence="3 4" key="1">
    <citation type="submission" date="2011-08" db="EMBL/GenBank/DDBJ databases">
        <title>The Genome Sequence of Plasmodium vivax Mauritania I.</title>
        <authorList>
            <consortium name="The Broad Institute Genome Sequencing Platform"/>
            <consortium name="The Broad Institute Genome Sequencing Center for Infectious Disease"/>
            <person name="Neafsey D."/>
            <person name="Carlton J."/>
            <person name="Barnwell J."/>
            <person name="Collins W."/>
            <person name="Escalante A."/>
            <person name="Mullikin J."/>
            <person name="Saul A."/>
            <person name="Guigo R."/>
            <person name="Camara F."/>
            <person name="Young S.K."/>
            <person name="Zeng Q."/>
            <person name="Gargeya S."/>
            <person name="Fitzgerald M."/>
            <person name="Haas B."/>
            <person name="Abouelleil A."/>
            <person name="Alvarado L."/>
            <person name="Arachchi H.M."/>
            <person name="Berlin A."/>
            <person name="Brown A."/>
            <person name="Chapman S.B."/>
            <person name="Chen Z."/>
            <person name="Dunbar C."/>
            <person name="Freedman E."/>
            <person name="Gearin G."/>
            <person name="Gellesch M."/>
            <person name="Goldberg J."/>
            <person name="Griggs A."/>
            <person name="Gujja S."/>
            <person name="Heiman D."/>
            <person name="Howarth C."/>
            <person name="Larson L."/>
            <person name="Lui A."/>
            <person name="MacDonald P.J.P."/>
            <person name="Montmayeur A."/>
            <person name="Murphy C."/>
            <person name="Neiman D."/>
            <person name="Pearson M."/>
            <person name="Priest M."/>
            <person name="Roberts A."/>
            <person name="Saif S."/>
            <person name="Shea T."/>
            <person name="Shenoy N."/>
            <person name="Sisk P."/>
            <person name="Stolte C."/>
            <person name="Sykes S."/>
            <person name="Wortman J."/>
            <person name="Nusbaum C."/>
            <person name="Birren B."/>
        </authorList>
    </citation>
    <scope>NUCLEOTIDE SEQUENCE [LARGE SCALE GENOMIC DNA]</scope>
    <source>
        <strain evidence="3 4">Mauritania I</strain>
    </source>
</reference>
<dbReference type="InterPro" id="IPR023797">
    <property type="entry name" value="RNA3'_phos_cyclase_dom"/>
</dbReference>
<dbReference type="SUPFAM" id="SSF55205">
    <property type="entry name" value="EPT/RTPC-like"/>
    <property type="match status" value="1"/>
</dbReference>
<feature type="compositionally biased region" description="Gly residues" evidence="1">
    <location>
        <begin position="364"/>
        <end position="374"/>
    </location>
</feature>
<dbReference type="Pfam" id="PF01137">
    <property type="entry name" value="RTC"/>
    <property type="match status" value="1"/>
</dbReference>
<dbReference type="InterPro" id="IPR037136">
    <property type="entry name" value="RNA3'_phos_cyclase_dom_sf"/>
</dbReference>
<dbReference type="GO" id="GO:0004521">
    <property type="term" value="F:RNA endonuclease activity"/>
    <property type="evidence" value="ECO:0007669"/>
    <property type="project" value="TreeGrafter"/>
</dbReference>
<feature type="region of interest" description="Disordered" evidence="1">
    <location>
        <begin position="71"/>
        <end position="104"/>
    </location>
</feature>
<evidence type="ECO:0000313" key="3">
    <source>
        <dbReference type="EMBL" id="KMZ91491.1"/>
    </source>
</evidence>
<gene>
    <name evidence="3" type="ORF">PVMG_00364</name>
</gene>
<evidence type="ECO:0000259" key="2">
    <source>
        <dbReference type="Pfam" id="PF01137"/>
    </source>
</evidence>
<evidence type="ECO:0000313" key="4">
    <source>
        <dbReference type="Proteomes" id="UP000053776"/>
    </source>
</evidence>
<dbReference type="InterPro" id="IPR000228">
    <property type="entry name" value="RNA3'_term_phos_cyc"/>
</dbReference>
<protein>
    <submittedName>
        <fullName evidence="3">RNA 3'-terminal phosphate cyclase-like protein</fullName>
    </submittedName>
</protein>
<feature type="compositionally biased region" description="Basic and acidic residues" evidence="1">
    <location>
        <begin position="73"/>
        <end position="104"/>
    </location>
</feature>
<feature type="compositionally biased region" description="Acidic residues" evidence="1">
    <location>
        <begin position="375"/>
        <end position="396"/>
    </location>
</feature>
<dbReference type="GO" id="GO:0000479">
    <property type="term" value="P:endonucleolytic cleavage of tricistronic rRNA transcript (SSU-rRNA, 5.8S rRNA, LSU-rRNA)"/>
    <property type="evidence" value="ECO:0007669"/>
    <property type="project" value="TreeGrafter"/>
</dbReference>
<proteinExistence type="predicted"/>
<feature type="region of interest" description="Disordered" evidence="1">
    <location>
        <begin position="353"/>
        <end position="415"/>
    </location>
</feature>
<organism evidence="3 4">
    <name type="scientific">Plasmodium vivax Mauritania I</name>
    <dbReference type="NCBI Taxonomy" id="1035515"/>
    <lineage>
        <taxon>Eukaryota</taxon>
        <taxon>Sar</taxon>
        <taxon>Alveolata</taxon>
        <taxon>Apicomplexa</taxon>
        <taxon>Aconoidasida</taxon>
        <taxon>Haemosporida</taxon>
        <taxon>Plasmodiidae</taxon>
        <taxon>Plasmodium</taxon>
        <taxon>Plasmodium (Plasmodium)</taxon>
    </lineage>
</organism>
<dbReference type="PANTHER" id="PTHR11096:SF1">
    <property type="entry name" value="RNA 3'-TERMINAL PHOSPHATE CYCLASE-LIKE PROTEIN"/>
    <property type="match status" value="1"/>
</dbReference>